<protein>
    <submittedName>
        <fullName evidence="6">GntR family transcriptional regulator</fullName>
    </submittedName>
</protein>
<dbReference type="PRINTS" id="PR00035">
    <property type="entry name" value="HTHGNTR"/>
</dbReference>
<dbReference type="Pfam" id="PF07702">
    <property type="entry name" value="UTRA"/>
    <property type="match status" value="1"/>
</dbReference>
<keyword evidence="7" id="KW-1185">Reference proteome</keyword>
<dbReference type="SUPFAM" id="SSF64288">
    <property type="entry name" value="Chorismate lyase-like"/>
    <property type="match status" value="1"/>
</dbReference>
<dbReference type="InterPro" id="IPR011663">
    <property type="entry name" value="UTRA"/>
</dbReference>
<evidence type="ECO:0000259" key="5">
    <source>
        <dbReference type="PROSITE" id="PS50949"/>
    </source>
</evidence>
<dbReference type="Gene3D" id="3.40.1410.10">
    <property type="entry name" value="Chorismate lyase-like"/>
    <property type="match status" value="1"/>
</dbReference>
<keyword evidence="2" id="KW-0238">DNA-binding</keyword>
<gene>
    <name evidence="6" type="ORF">ACFQ3L_03495</name>
</gene>
<dbReference type="Pfam" id="PF00392">
    <property type="entry name" value="GntR"/>
    <property type="match status" value="1"/>
</dbReference>
<dbReference type="PROSITE" id="PS50949">
    <property type="entry name" value="HTH_GNTR"/>
    <property type="match status" value="1"/>
</dbReference>
<dbReference type="SMART" id="SM00866">
    <property type="entry name" value="UTRA"/>
    <property type="match status" value="1"/>
</dbReference>
<accession>A0ABW4B6J8</accession>
<proteinExistence type="predicted"/>
<dbReference type="Gene3D" id="1.10.10.10">
    <property type="entry name" value="Winged helix-like DNA-binding domain superfamily/Winged helix DNA-binding domain"/>
    <property type="match status" value="1"/>
</dbReference>
<dbReference type="InterPro" id="IPR036388">
    <property type="entry name" value="WH-like_DNA-bd_sf"/>
</dbReference>
<sequence>MYKYQQIAQALHQMFTDGTYAPGALLPDQEQLAKQFHTTRITIRKAIQLLIVEGVVYSKRGAGTFLRKDYQPAENPEDSPIDKPIGTTATQQGRKVTSKVLGLTARMPTKQEQKALVIGTADPVYVIDRVRFVEGTVFAYEHTIMPTAIMPITEEILQGSVYAALLAHGVKIAGSHRKVYAIKATKADVLAIGAKLNDPVLVIKQTSYTEEGAPFEFSESHFPYQHASVTADVELGPFKPKAAK</sequence>
<organism evidence="6 7">
    <name type="scientific">Lacticaseibacillus jixianensis</name>
    <dbReference type="NCBI Taxonomy" id="2486012"/>
    <lineage>
        <taxon>Bacteria</taxon>
        <taxon>Bacillati</taxon>
        <taxon>Bacillota</taxon>
        <taxon>Bacilli</taxon>
        <taxon>Lactobacillales</taxon>
        <taxon>Lactobacillaceae</taxon>
        <taxon>Lacticaseibacillus</taxon>
    </lineage>
</organism>
<feature type="region of interest" description="Disordered" evidence="4">
    <location>
        <begin position="70"/>
        <end position="89"/>
    </location>
</feature>
<name>A0ABW4B6J8_9LACO</name>
<reference evidence="7" key="1">
    <citation type="journal article" date="2019" name="Int. J. Syst. Evol. Microbiol.">
        <title>The Global Catalogue of Microorganisms (GCM) 10K type strain sequencing project: providing services to taxonomists for standard genome sequencing and annotation.</title>
        <authorList>
            <consortium name="The Broad Institute Genomics Platform"/>
            <consortium name="The Broad Institute Genome Sequencing Center for Infectious Disease"/>
            <person name="Wu L."/>
            <person name="Ma J."/>
        </authorList>
    </citation>
    <scope>NUCLEOTIDE SEQUENCE [LARGE SCALE GENOMIC DNA]</scope>
    <source>
        <strain evidence="7">CCM 8911</strain>
    </source>
</reference>
<evidence type="ECO:0000256" key="4">
    <source>
        <dbReference type="SAM" id="MobiDB-lite"/>
    </source>
</evidence>
<evidence type="ECO:0000313" key="6">
    <source>
        <dbReference type="EMBL" id="MFD1392654.1"/>
    </source>
</evidence>
<evidence type="ECO:0000256" key="3">
    <source>
        <dbReference type="ARBA" id="ARBA00023163"/>
    </source>
</evidence>
<evidence type="ECO:0000313" key="7">
    <source>
        <dbReference type="Proteomes" id="UP001597249"/>
    </source>
</evidence>
<dbReference type="InterPro" id="IPR028978">
    <property type="entry name" value="Chorismate_lyase_/UTRA_dom_sf"/>
</dbReference>
<keyword evidence="1" id="KW-0805">Transcription regulation</keyword>
<dbReference type="InterPro" id="IPR050679">
    <property type="entry name" value="Bact_HTH_transcr_reg"/>
</dbReference>
<keyword evidence="3" id="KW-0804">Transcription</keyword>
<dbReference type="SUPFAM" id="SSF46785">
    <property type="entry name" value="Winged helix' DNA-binding domain"/>
    <property type="match status" value="1"/>
</dbReference>
<dbReference type="InterPro" id="IPR000524">
    <property type="entry name" value="Tscrpt_reg_HTH_GntR"/>
</dbReference>
<comment type="caution">
    <text evidence="6">The sequence shown here is derived from an EMBL/GenBank/DDBJ whole genome shotgun (WGS) entry which is preliminary data.</text>
</comment>
<dbReference type="Proteomes" id="UP001597249">
    <property type="component" value="Unassembled WGS sequence"/>
</dbReference>
<feature type="domain" description="HTH gntR-type" evidence="5">
    <location>
        <begin position="1"/>
        <end position="69"/>
    </location>
</feature>
<evidence type="ECO:0000256" key="1">
    <source>
        <dbReference type="ARBA" id="ARBA00023015"/>
    </source>
</evidence>
<dbReference type="PANTHER" id="PTHR44846:SF4">
    <property type="entry name" value="HTH GNTR-TYPE DOMAIN-CONTAINING PROTEIN"/>
    <property type="match status" value="1"/>
</dbReference>
<dbReference type="SMART" id="SM00345">
    <property type="entry name" value="HTH_GNTR"/>
    <property type="match status" value="1"/>
</dbReference>
<dbReference type="RefSeq" id="WP_125584375.1">
    <property type="nucleotide sequence ID" value="NZ_JBHTMO010000006.1"/>
</dbReference>
<dbReference type="CDD" id="cd07377">
    <property type="entry name" value="WHTH_GntR"/>
    <property type="match status" value="1"/>
</dbReference>
<dbReference type="EMBL" id="JBHTMO010000006">
    <property type="protein sequence ID" value="MFD1392654.1"/>
    <property type="molecule type" value="Genomic_DNA"/>
</dbReference>
<dbReference type="PANTHER" id="PTHR44846">
    <property type="entry name" value="MANNOSYL-D-GLYCERATE TRANSPORT/METABOLISM SYSTEM REPRESSOR MNGR-RELATED"/>
    <property type="match status" value="1"/>
</dbReference>
<evidence type="ECO:0000256" key="2">
    <source>
        <dbReference type="ARBA" id="ARBA00023125"/>
    </source>
</evidence>
<dbReference type="InterPro" id="IPR036390">
    <property type="entry name" value="WH_DNA-bd_sf"/>
</dbReference>